<sequence>MNPLFTSALVVLVLFTKRTHACVATSPGTAPTTAAPTGCQACTLDSVQQIMISLGTKAFTSDTIDNSGTCAIRTSVCNGFSAGSGVLISYNRDAAGVDDGTDTVTSTLVCNDAGQWTKTQNGVTAVITAFECQSTP</sequence>
<evidence type="ECO:0000313" key="5">
    <source>
        <dbReference type="WormBase" id="R07B1.13"/>
    </source>
</evidence>
<evidence type="ECO:0000313" key="4">
    <source>
        <dbReference type="Proteomes" id="UP000001940"/>
    </source>
</evidence>
<feature type="chain" id="PRO_5002838635" evidence="1">
    <location>
        <begin position="22"/>
        <end position="136"/>
    </location>
</feature>
<dbReference type="Bgee" id="WBGene00138711">
    <property type="expression patterns" value="Expressed in larva and 2 other cell types or tissues"/>
</dbReference>
<accession>B5U8L3</accession>
<dbReference type="eggNOG" id="ENOG502THRD">
    <property type="taxonomic scope" value="Eukaryota"/>
</dbReference>
<dbReference type="AlphaFoldDB" id="B5U8L3"/>
<organism evidence="3 4">
    <name type="scientific">Caenorhabditis elegans</name>
    <dbReference type="NCBI Taxonomy" id="6239"/>
    <lineage>
        <taxon>Eukaryota</taxon>
        <taxon>Metazoa</taxon>
        <taxon>Ecdysozoa</taxon>
        <taxon>Nematoda</taxon>
        <taxon>Chromadorea</taxon>
        <taxon>Rhabditida</taxon>
        <taxon>Rhabditina</taxon>
        <taxon>Rhabditomorpha</taxon>
        <taxon>Rhabditoidea</taxon>
        <taxon>Rhabditidae</taxon>
        <taxon>Peloderinae</taxon>
        <taxon>Caenorhabditis</taxon>
    </lineage>
</organism>
<keyword evidence="4" id="KW-1185">Reference proteome</keyword>
<evidence type="ECO:0000256" key="1">
    <source>
        <dbReference type="SAM" id="SignalP"/>
    </source>
</evidence>
<gene>
    <name evidence="3" type="ORF">CELE_R07B1.13</name>
    <name evidence="3 5" type="ORF">R07B1.13</name>
</gene>
<dbReference type="HOGENOM" id="CLU_1877299_0_0_1"/>
<evidence type="ECO:0000259" key="2">
    <source>
        <dbReference type="SMART" id="SM01048"/>
    </source>
</evidence>
<evidence type="ECO:0000313" key="3">
    <source>
        <dbReference type="EMBL" id="CAR64674.1"/>
    </source>
</evidence>
<dbReference type="PANTHER" id="PTHR21629:SF5">
    <property type="entry name" value="C6 DOMAIN-CONTAINING PROTEIN"/>
    <property type="match status" value="1"/>
</dbReference>
<dbReference type="PANTHER" id="PTHR21629">
    <property type="entry name" value="C6 DOMAIN-CONTAINING PROTEIN"/>
    <property type="match status" value="1"/>
</dbReference>
<dbReference type="SMART" id="SM01048">
    <property type="entry name" value="C6"/>
    <property type="match status" value="1"/>
</dbReference>
<proteinExistence type="predicted"/>
<dbReference type="Pfam" id="PF01681">
    <property type="entry name" value="C6"/>
    <property type="match status" value="1"/>
</dbReference>
<dbReference type="PaxDb" id="6239-R07B1.13"/>
<dbReference type="OMA" id="IECQSTP"/>
<feature type="signal peptide" evidence="1">
    <location>
        <begin position="1"/>
        <end position="21"/>
    </location>
</feature>
<dbReference type="WormBase" id="R07B1.13">
    <property type="protein sequence ID" value="CE42973"/>
    <property type="gene ID" value="WBGene00138711"/>
</dbReference>
<dbReference type="Proteomes" id="UP000001940">
    <property type="component" value="Chromosome X"/>
</dbReference>
<keyword evidence="1" id="KW-0732">Signal</keyword>
<dbReference type="EMBL" id="BX284606">
    <property type="protein sequence ID" value="CAR64674.1"/>
    <property type="molecule type" value="Genomic_DNA"/>
</dbReference>
<dbReference type="InterPro" id="IPR002601">
    <property type="entry name" value="C6_domain"/>
</dbReference>
<name>B5U8L3_CAEEL</name>
<feature type="domain" description="C6" evidence="2">
    <location>
        <begin position="39"/>
        <end position="132"/>
    </location>
</feature>
<dbReference type="InParanoid" id="B5U8L3"/>
<dbReference type="AGR" id="WB:WBGene00138711"/>
<dbReference type="OrthoDB" id="5858020at2759"/>
<reference evidence="3 4" key="1">
    <citation type="journal article" date="1998" name="Science">
        <title>Genome sequence of the nematode C. elegans: a platform for investigating biology.</title>
        <authorList>
            <consortium name="The C. elegans sequencing consortium"/>
            <person name="Sulson J.E."/>
            <person name="Waterston R."/>
        </authorList>
    </citation>
    <scope>NUCLEOTIDE SEQUENCE [LARGE SCALE GENOMIC DNA]</scope>
    <source>
        <strain evidence="3 4">Bristol N2</strain>
    </source>
</reference>
<dbReference type="FunCoup" id="B5U8L3">
    <property type="interactions" value="412"/>
</dbReference>
<protein>
    <submittedName>
        <fullName evidence="3">C6 domain-containing protein</fullName>
    </submittedName>
</protein>